<accession>A0A9Q3E8Q2</accession>
<dbReference type="AlphaFoldDB" id="A0A9Q3E8Q2"/>
<gene>
    <name evidence="3" type="ORF">O181_056569</name>
</gene>
<dbReference type="EMBL" id="AVOT02025523">
    <property type="protein sequence ID" value="MBW0516854.1"/>
    <property type="molecule type" value="Genomic_DNA"/>
</dbReference>
<dbReference type="Proteomes" id="UP000765509">
    <property type="component" value="Unassembled WGS sequence"/>
</dbReference>
<comment type="caution">
    <text evidence="3">The sequence shown here is derived from an EMBL/GenBank/DDBJ whole genome shotgun (WGS) entry which is preliminary data.</text>
</comment>
<name>A0A9Q3E8Q2_9BASI</name>
<dbReference type="OrthoDB" id="2273864at2759"/>
<dbReference type="GO" id="GO:0003723">
    <property type="term" value="F:RNA binding"/>
    <property type="evidence" value="ECO:0007669"/>
    <property type="project" value="UniProtKB-KW"/>
</dbReference>
<dbReference type="GO" id="GO:0015074">
    <property type="term" value="P:DNA integration"/>
    <property type="evidence" value="ECO:0007669"/>
    <property type="project" value="InterPro"/>
</dbReference>
<organism evidence="3 4">
    <name type="scientific">Austropuccinia psidii MF-1</name>
    <dbReference type="NCBI Taxonomy" id="1389203"/>
    <lineage>
        <taxon>Eukaryota</taxon>
        <taxon>Fungi</taxon>
        <taxon>Dikarya</taxon>
        <taxon>Basidiomycota</taxon>
        <taxon>Pucciniomycotina</taxon>
        <taxon>Pucciniomycetes</taxon>
        <taxon>Pucciniales</taxon>
        <taxon>Sphaerophragmiaceae</taxon>
        <taxon>Austropuccinia</taxon>
    </lineage>
</organism>
<evidence type="ECO:0000259" key="2">
    <source>
        <dbReference type="PROSITE" id="PS50994"/>
    </source>
</evidence>
<dbReference type="Gene3D" id="3.30.420.10">
    <property type="entry name" value="Ribonuclease H-like superfamily/Ribonuclease H"/>
    <property type="match status" value="1"/>
</dbReference>
<dbReference type="SUPFAM" id="SSF53098">
    <property type="entry name" value="Ribonuclease H-like"/>
    <property type="match status" value="1"/>
</dbReference>
<feature type="domain" description="Integrase catalytic" evidence="2">
    <location>
        <begin position="1"/>
        <end position="89"/>
    </location>
</feature>
<evidence type="ECO:0000313" key="4">
    <source>
        <dbReference type="Proteomes" id="UP000765509"/>
    </source>
</evidence>
<dbReference type="GO" id="GO:0005634">
    <property type="term" value="C:nucleus"/>
    <property type="evidence" value="ECO:0007669"/>
    <property type="project" value="UniProtKB-ARBA"/>
</dbReference>
<evidence type="ECO:0000313" key="3">
    <source>
        <dbReference type="EMBL" id="MBW0516854.1"/>
    </source>
</evidence>
<proteinExistence type="predicted"/>
<sequence length="89" mass="10244">MFLPCHKYDTDMDTAIIIWNRVILHTVLSKNIIINRYPKFTSASWTNINNLIGTKLSASTAYHPQADGLAERMIQTLEEIIRRFCAYGI</sequence>
<dbReference type="PANTHER" id="PTHR37984:SF5">
    <property type="entry name" value="PROTEIN NYNRIN-LIKE"/>
    <property type="match status" value="1"/>
</dbReference>
<protein>
    <recommendedName>
        <fullName evidence="2">Integrase catalytic domain-containing protein</fullName>
    </recommendedName>
</protein>
<dbReference type="InterPro" id="IPR001584">
    <property type="entry name" value="Integrase_cat-core"/>
</dbReference>
<dbReference type="PANTHER" id="PTHR37984">
    <property type="entry name" value="PROTEIN CBG26694"/>
    <property type="match status" value="1"/>
</dbReference>
<dbReference type="InterPro" id="IPR012337">
    <property type="entry name" value="RNaseH-like_sf"/>
</dbReference>
<reference evidence="3" key="1">
    <citation type="submission" date="2021-03" db="EMBL/GenBank/DDBJ databases">
        <title>Draft genome sequence of rust myrtle Austropuccinia psidii MF-1, a brazilian biotype.</title>
        <authorList>
            <person name="Quecine M.C."/>
            <person name="Pachon D.M.R."/>
            <person name="Bonatelli M.L."/>
            <person name="Correr F.H."/>
            <person name="Franceschini L.M."/>
            <person name="Leite T.F."/>
            <person name="Margarido G.R.A."/>
            <person name="Almeida C.A."/>
            <person name="Ferrarezi J.A."/>
            <person name="Labate C.A."/>
        </authorList>
    </citation>
    <scope>NUCLEOTIDE SEQUENCE</scope>
    <source>
        <strain evidence="3">MF-1</strain>
    </source>
</reference>
<evidence type="ECO:0000256" key="1">
    <source>
        <dbReference type="ARBA" id="ARBA00022884"/>
    </source>
</evidence>
<dbReference type="PROSITE" id="PS50994">
    <property type="entry name" value="INTEGRASE"/>
    <property type="match status" value="1"/>
</dbReference>
<keyword evidence="1" id="KW-0694">RNA-binding</keyword>
<dbReference type="InterPro" id="IPR050951">
    <property type="entry name" value="Retrovirus_Pol_polyprotein"/>
</dbReference>
<keyword evidence="4" id="KW-1185">Reference proteome</keyword>
<dbReference type="InterPro" id="IPR036397">
    <property type="entry name" value="RNaseH_sf"/>
</dbReference>